<dbReference type="Gene3D" id="2.60.120.430">
    <property type="entry name" value="Galactose-binding lectin"/>
    <property type="match status" value="1"/>
</dbReference>
<dbReference type="EMBL" id="BGZO01000029">
    <property type="protein sequence ID" value="GBR76483.1"/>
    <property type="molecule type" value="Genomic_DNA"/>
</dbReference>
<evidence type="ECO:0000256" key="1">
    <source>
        <dbReference type="SAM" id="MobiDB-lite"/>
    </source>
</evidence>
<gene>
    <name evidence="2" type="ORF">NO2_1022</name>
</gene>
<protein>
    <submittedName>
        <fullName evidence="2">BNR2 super family</fullName>
    </submittedName>
</protein>
<proteinExistence type="predicted"/>
<evidence type="ECO:0000313" key="3">
    <source>
        <dbReference type="Proteomes" id="UP000275925"/>
    </source>
</evidence>
<dbReference type="Gene3D" id="2.120.10.10">
    <property type="match status" value="1"/>
</dbReference>
<reference evidence="2 3" key="1">
    <citation type="journal article" date="2019" name="ISME J.">
        <title>Genome analyses of uncultured TG2/ZB3 bacteria in 'Margulisbacteria' specifically attached to ectosymbiotic spirochetes of protists in the termite gut.</title>
        <authorList>
            <person name="Utami Y.D."/>
            <person name="Kuwahara H."/>
            <person name="Igai K."/>
            <person name="Murakami T."/>
            <person name="Sugaya K."/>
            <person name="Morikawa T."/>
            <person name="Nagura Y."/>
            <person name="Yuki M."/>
            <person name="Deevong P."/>
            <person name="Inoue T."/>
            <person name="Kihara K."/>
            <person name="Lo N."/>
            <person name="Yamada A."/>
            <person name="Ohkuma M."/>
            <person name="Hongoh Y."/>
        </authorList>
    </citation>
    <scope>NUCLEOTIDE SEQUENCE [LARGE SCALE GENOMIC DNA]</scope>
    <source>
        <strain evidence="2">NkOx7-02</strain>
    </source>
</reference>
<feature type="region of interest" description="Disordered" evidence="1">
    <location>
        <begin position="963"/>
        <end position="1001"/>
    </location>
</feature>
<dbReference type="SUPFAM" id="SSF50939">
    <property type="entry name" value="Sialidases"/>
    <property type="match status" value="1"/>
</dbReference>
<sequence>MRRGLRISFFFGLLLGLVLAAETVRLPNLAVHRPVIFTRAAQHSVRQGDSLHLVYLDTRDGRDKNVHVFYLRSRDGGISWDKPVQLSKDVAAESAQILISAGGRLSVFYAAGGAIYLVDSADPGTGWSEPYKISARQTRAKNPSAVIAGAGDIHVVWENAGMIYYRRYAAGTKTWENISDISNEASAAPLIVNYANSILYTLWLQKGEVVCRPLDLTKNLWSPWEEVSAEAQIKLNTSPGACRDLAAAVDSQNNLYVLWSNGQQLVSRVRDSGIWSGIISRMTSNYVPGIAPSVVFDVFGRVFIAYVENNKIVLCQYDSRTHLWAKNLLFGLDEQKAFTALAVGGNTSYNDLLPSYQQGYDFFWAEREPQKNIGTLAFNNRSAETGGTRSALPEKNNGPELELIGITVEDSFYMHSPHPATLYFGGLLPGRKSFEIRGRIKQRGDGLRRLNFSAAFGILPPSLFPVGDGEWSVRYFVEAVDEPTDITITAYDTAGNATTRVVSVLKDTLPPLPPTWVRTGADKSVSANPAVDEPKFSNSQQIFVTWTDGQDNGVGVRGHRMGTKNRWWQNAEHRSGDTELGSEGENIFYVYAVDRVGNVSLPGTDKIFVDSTPPAAPELDRAVTSANYFYGTCAVDTAVILVNGLADQDMSIVTPGIWQYRHKLGDGQRQLVRLQAIDYRQNKGPVAEFWLSVDRTPPQVARAEHNADGKTLRVKDSLVVTAQSEPGGSAVLHIQGLAENIPLREENGVYTGMYTIDSDQTKGQYAVSLIVRDAAGNPLEKKLKPVSIDSWAELAVDDFEEYGDFYSWKNHATAWNINALDKNSTENISPPVGRGALRVEYDLAAAQFWAGIAAREFSPRNYYGQRPALQFWLKGSGLPTGRVAVQLLHKNSVMAQNIYLGGQDLLYTAPLTETQWKKYSIFIPADRLDGLEQTNRYAVYVQSADSADRGVFYLDDLRIVYHQPPPQEPEKPAGDLESSTKPQEPERPSDNPEADTEDAESGAVLTAPYLAVELTPPVLTRGQRQQVKISVPPGLRVVRAYVVWGRVNQVLQTTPLTDSGLNVYQGEYQPPPDLRLGEQEGLVFVQTQNGQLYKKSFYYRVLAPGGQNVAEQLAAHFYPHPLLPGKDVRVRVSLPESVQSRQVMVFLAEDQSKVAAVMLRKENGVWQGVFALPEDTPPGVYSASIICKTEDGSFIKKKIKYSVYK</sequence>
<accession>A0A388TI76</accession>
<comment type="caution">
    <text evidence="2">The sequence shown here is derived from an EMBL/GenBank/DDBJ whole genome shotgun (WGS) entry which is preliminary data.</text>
</comment>
<dbReference type="AlphaFoldDB" id="A0A388TI76"/>
<dbReference type="Proteomes" id="UP000275925">
    <property type="component" value="Unassembled WGS sequence"/>
</dbReference>
<dbReference type="InterPro" id="IPR036278">
    <property type="entry name" value="Sialidase_sf"/>
</dbReference>
<evidence type="ECO:0000313" key="2">
    <source>
        <dbReference type="EMBL" id="GBR76483.1"/>
    </source>
</evidence>
<organism evidence="2 3">
    <name type="scientific">Candidatus Termititenax persephonae</name>
    <dbReference type="NCBI Taxonomy" id="2218525"/>
    <lineage>
        <taxon>Bacteria</taxon>
        <taxon>Bacillati</taxon>
        <taxon>Candidatus Margulisiibacteriota</taxon>
        <taxon>Candidatus Termititenacia</taxon>
        <taxon>Candidatus Termititenacales</taxon>
        <taxon>Candidatus Termititenacaceae</taxon>
        <taxon>Candidatus Termititenax</taxon>
    </lineage>
</organism>
<keyword evidence="3" id="KW-1185">Reference proteome</keyword>
<name>A0A388TI76_9BACT</name>
<dbReference type="CDD" id="cd15482">
    <property type="entry name" value="Sialidase_non-viral"/>
    <property type="match status" value="1"/>
</dbReference>